<dbReference type="PANTHER" id="PTHR21503">
    <property type="entry name" value="F-BOX-CONTAINING HYPOTHETICAL PROTEIN C.ELEGANS"/>
    <property type="match status" value="1"/>
</dbReference>
<accession>E3LTU5</accession>
<evidence type="ECO:0008006" key="3">
    <source>
        <dbReference type="Google" id="ProtNLM"/>
    </source>
</evidence>
<dbReference type="EMBL" id="DS268415">
    <property type="protein sequence ID" value="EFP11108.1"/>
    <property type="molecule type" value="Genomic_DNA"/>
</dbReference>
<sequence length="383" mass="45206">MLIMKRILKLVTPFELFAISLCSKKSKMICKSTRSQLQCYMGTEEFILKFSSDNEIRLKFDYCLKTEWVFKISTPRRRNVLQKFLSMFPKNEQKSSKRAFREVINNLSINTWVPLENKSISEVSIQLFTSQEGQTATMYAFILHLSDVFNVPLLTIELHFQEFTPVENEDIIDYYCRDRGTKPAVESLRLVGKRLNTPEDDEVVDSILCRQQARYKLQLLLEPTPEFKIKPIYLQHHPIYFEAHHSHWISFEQILEFQSRIIILLNSIINRTHLITLIIKWNDGWTPAWRMITTIFEEDVDIDECVRSLILIGRINNLQVHREERIDTVDEQMLRYVHYCLRRPDGTIGEILVQNNKIGGFFVSCEDERNSPLYPKFSLNNDV</sequence>
<dbReference type="InParanoid" id="E3LTU5"/>
<gene>
    <name evidence="1" type="ORF">CRE_30965</name>
</gene>
<dbReference type="AlphaFoldDB" id="E3LTU5"/>
<dbReference type="HOGENOM" id="CLU_036540_0_0_1"/>
<name>E3LTU5_CAERE</name>
<protein>
    <recommendedName>
        <fullName evidence="3">F-box domain-containing protein</fullName>
    </recommendedName>
</protein>
<organism evidence="2">
    <name type="scientific">Caenorhabditis remanei</name>
    <name type="common">Caenorhabditis vulgaris</name>
    <dbReference type="NCBI Taxonomy" id="31234"/>
    <lineage>
        <taxon>Eukaryota</taxon>
        <taxon>Metazoa</taxon>
        <taxon>Ecdysozoa</taxon>
        <taxon>Nematoda</taxon>
        <taxon>Chromadorea</taxon>
        <taxon>Rhabditida</taxon>
        <taxon>Rhabditina</taxon>
        <taxon>Rhabditomorpha</taxon>
        <taxon>Rhabditoidea</taxon>
        <taxon>Rhabditidae</taxon>
        <taxon>Peloderinae</taxon>
        <taxon>Caenorhabditis</taxon>
    </lineage>
</organism>
<reference evidence="1" key="1">
    <citation type="submission" date="2007-07" db="EMBL/GenBank/DDBJ databases">
        <title>PCAP assembly of the Caenorhabditis remanei genome.</title>
        <authorList>
            <consortium name="The Caenorhabditis remanei Sequencing Consortium"/>
            <person name="Wilson R.K."/>
        </authorList>
    </citation>
    <scope>NUCLEOTIDE SEQUENCE [LARGE SCALE GENOMIC DNA]</scope>
    <source>
        <strain evidence="1">PB4641</strain>
    </source>
</reference>
<proteinExistence type="predicted"/>
<evidence type="ECO:0000313" key="1">
    <source>
        <dbReference type="EMBL" id="EFP11108.1"/>
    </source>
</evidence>
<dbReference type="PANTHER" id="PTHR21503:SF31">
    <property type="entry name" value="F-BOX DOMAIN-CONTAINING PROTEIN"/>
    <property type="match status" value="1"/>
</dbReference>
<evidence type="ECO:0000313" key="2">
    <source>
        <dbReference type="Proteomes" id="UP000008281"/>
    </source>
</evidence>
<dbReference type="Proteomes" id="UP000008281">
    <property type="component" value="Unassembled WGS sequence"/>
</dbReference>
<keyword evidence="2" id="KW-1185">Reference proteome</keyword>